<sequence>MTSRFPHSLGWALACLILFSACAREDCDCGVAGDGPLPAALISEVDGKEMVLVPAGEFVMGTDMTDPENKHLKIGAVKPLFRDQQPSHRVYLDAYYIDKYEVTNREYKQFIDAAQFHEFPANWVNGTFLPEAGDLPVTNITWGEALAYAMWAGKSLPTEAQWEKAARGTDGRLYPWGNEYEPGIGNIGLDGPRELMPVGSFPRDLSPYQAFDMAGNVMEWTLDWYRAYPGNDFQFKKFGEELKVLRGNGFQQGGHYFLDEHRYVFHRSEVKPGEYFENVGFRCVSPFLPEPGADD</sequence>
<dbReference type="Proteomes" id="UP001157733">
    <property type="component" value="Chromosome"/>
</dbReference>
<evidence type="ECO:0000313" key="4">
    <source>
        <dbReference type="Proteomes" id="UP001157733"/>
    </source>
</evidence>
<evidence type="ECO:0000259" key="2">
    <source>
        <dbReference type="Pfam" id="PF03781"/>
    </source>
</evidence>
<feature type="chain" id="PRO_5045553125" evidence="1">
    <location>
        <begin position="24"/>
        <end position="295"/>
    </location>
</feature>
<evidence type="ECO:0000256" key="1">
    <source>
        <dbReference type="SAM" id="SignalP"/>
    </source>
</evidence>
<feature type="signal peptide" evidence="1">
    <location>
        <begin position="1"/>
        <end position="23"/>
    </location>
</feature>
<protein>
    <submittedName>
        <fullName evidence="3">FGE-sulfatase domain-containing protein</fullName>
    </submittedName>
</protein>
<dbReference type="InterPro" id="IPR051043">
    <property type="entry name" value="Sulfatase_Mod_Factor_Kinase"/>
</dbReference>
<dbReference type="InterPro" id="IPR016187">
    <property type="entry name" value="CTDL_fold"/>
</dbReference>
<reference evidence="3 4" key="1">
    <citation type="submission" date="2022-09" db="EMBL/GenBank/DDBJ databases">
        <authorList>
            <person name="Kop L."/>
        </authorList>
    </citation>
    <scope>NUCLEOTIDE SEQUENCE [LARGE SCALE GENOMIC DNA]</scope>
    <source>
        <strain evidence="3 4">347</strain>
    </source>
</reference>
<keyword evidence="4" id="KW-1185">Reference proteome</keyword>
<feature type="domain" description="Sulfatase-modifying factor enzyme-like" evidence="2">
    <location>
        <begin position="48"/>
        <end position="284"/>
    </location>
</feature>
<dbReference type="PROSITE" id="PS51257">
    <property type="entry name" value="PROKAR_LIPOPROTEIN"/>
    <property type="match status" value="1"/>
</dbReference>
<dbReference type="RefSeq" id="WP_282011065.1">
    <property type="nucleotide sequence ID" value="NZ_OX336137.1"/>
</dbReference>
<dbReference type="InterPro" id="IPR005532">
    <property type="entry name" value="SUMF_dom"/>
</dbReference>
<gene>
    <name evidence="3" type="ORF">NSPWAT_1299</name>
</gene>
<name>A0ABN8VWU7_9BACT</name>
<dbReference type="Gene3D" id="3.90.1580.10">
    <property type="entry name" value="paralog of FGE (formylglycine-generating enzyme)"/>
    <property type="match status" value="1"/>
</dbReference>
<dbReference type="EMBL" id="OX336137">
    <property type="protein sequence ID" value="CAI2718158.1"/>
    <property type="molecule type" value="Genomic_DNA"/>
</dbReference>
<evidence type="ECO:0000313" key="3">
    <source>
        <dbReference type="EMBL" id="CAI2718158.1"/>
    </source>
</evidence>
<dbReference type="PANTHER" id="PTHR23150:SF19">
    <property type="entry name" value="FORMYLGLYCINE-GENERATING ENZYME"/>
    <property type="match status" value="1"/>
</dbReference>
<dbReference type="Pfam" id="PF03781">
    <property type="entry name" value="FGE-sulfatase"/>
    <property type="match status" value="1"/>
</dbReference>
<organism evidence="3 4">
    <name type="scientific">Nitrospina watsonii</name>
    <dbReference type="NCBI Taxonomy" id="1323948"/>
    <lineage>
        <taxon>Bacteria</taxon>
        <taxon>Pseudomonadati</taxon>
        <taxon>Nitrospinota/Tectimicrobiota group</taxon>
        <taxon>Nitrospinota</taxon>
        <taxon>Nitrospinia</taxon>
        <taxon>Nitrospinales</taxon>
        <taxon>Nitrospinaceae</taxon>
        <taxon>Nitrospina</taxon>
    </lineage>
</organism>
<proteinExistence type="predicted"/>
<dbReference type="InterPro" id="IPR042095">
    <property type="entry name" value="SUMF_sf"/>
</dbReference>
<dbReference type="SUPFAM" id="SSF56436">
    <property type="entry name" value="C-type lectin-like"/>
    <property type="match status" value="1"/>
</dbReference>
<accession>A0ABN8VWU7</accession>
<keyword evidence="1" id="KW-0732">Signal</keyword>
<dbReference type="PANTHER" id="PTHR23150">
    <property type="entry name" value="SULFATASE MODIFYING FACTOR 1, 2"/>
    <property type="match status" value="1"/>
</dbReference>